<comment type="caution">
    <text evidence="3">The sequence shown here is derived from an EMBL/GenBank/DDBJ whole genome shotgun (WGS) entry which is preliminary data.</text>
</comment>
<name>A0AAD6YRL4_9AGAR</name>
<accession>A0AAD6YRL4</accession>
<dbReference type="Proteomes" id="UP001219525">
    <property type="component" value="Unassembled WGS sequence"/>
</dbReference>
<proteinExistence type="predicted"/>
<protein>
    <submittedName>
        <fullName evidence="3">Uncharacterized protein</fullName>
    </submittedName>
</protein>
<evidence type="ECO:0000256" key="2">
    <source>
        <dbReference type="SAM" id="SignalP"/>
    </source>
</evidence>
<reference evidence="3" key="1">
    <citation type="submission" date="2023-03" db="EMBL/GenBank/DDBJ databases">
        <title>Massive genome expansion in bonnet fungi (Mycena s.s.) driven by repeated elements and novel gene families across ecological guilds.</title>
        <authorList>
            <consortium name="Lawrence Berkeley National Laboratory"/>
            <person name="Harder C.B."/>
            <person name="Miyauchi S."/>
            <person name="Viragh M."/>
            <person name="Kuo A."/>
            <person name="Thoen E."/>
            <person name="Andreopoulos B."/>
            <person name="Lu D."/>
            <person name="Skrede I."/>
            <person name="Drula E."/>
            <person name="Henrissat B."/>
            <person name="Morin E."/>
            <person name="Kohler A."/>
            <person name="Barry K."/>
            <person name="LaButti K."/>
            <person name="Morin E."/>
            <person name="Salamov A."/>
            <person name="Lipzen A."/>
            <person name="Mereny Z."/>
            <person name="Hegedus B."/>
            <person name="Baldrian P."/>
            <person name="Stursova M."/>
            <person name="Weitz H."/>
            <person name="Taylor A."/>
            <person name="Grigoriev I.V."/>
            <person name="Nagy L.G."/>
            <person name="Martin F."/>
            <person name="Kauserud H."/>
        </authorList>
    </citation>
    <scope>NUCLEOTIDE SEQUENCE</scope>
    <source>
        <strain evidence="3">9144</strain>
    </source>
</reference>
<organism evidence="3 4">
    <name type="scientific">Mycena pura</name>
    <dbReference type="NCBI Taxonomy" id="153505"/>
    <lineage>
        <taxon>Eukaryota</taxon>
        <taxon>Fungi</taxon>
        <taxon>Dikarya</taxon>
        <taxon>Basidiomycota</taxon>
        <taxon>Agaricomycotina</taxon>
        <taxon>Agaricomycetes</taxon>
        <taxon>Agaricomycetidae</taxon>
        <taxon>Agaricales</taxon>
        <taxon>Marasmiineae</taxon>
        <taxon>Mycenaceae</taxon>
        <taxon>Mycena</taxon>
    </lineage>
</organism>
<feature type="region of interest" description="Disordered" evidence="1">
    <location>
        <begin position="28"/>
        <end position="50"/>
    </location>
</feature>
<dbReference type="AlphaFoldDB" id="A0AAD6YRL4"/>
<keyword evidence="4" id="KW-1185">Reference proteome</keyword>
<sequence>MRIVLPVLALFAGLVSAGLVKRDTVTITESTGDHSGGTGPSSASGDKVTVSATTTSDTATLFLTLTDFSGVDLVSDSPMTSEGNGAFTLTVDFDTHPRPRVATVTSSEGGSADSLVLLDS</sequence>
<keyword evidence="2" id="KW-0732">Signal</keyword>
<gene>
    <name evidence="3" type="ORF">GGX14DRAFT_629084</name>
</gene>
<evidence type="ECO:0000256" key="1">
    <source>
        <dbReference type="SAM" id="MobiDB-lite"/>
    </source>
</evidence>
<feature type="signal peptide" evidence="2">
    <location>
        <begin position="1"/>
        <end position="17"/>
    </location>
</feature>
<evidence type="ECO:0000313" key="3">
    <source>
        <dbReference type="EMBL" id="KAJ7227260.1"/>
    </source>
</evidence>
<feature type="chain" id="PRO_5041992223" evidence="2">
    <location>
        <begin position="18"/>
        <end position="120"/>
    </location>
</feature>
<evidence type="ECO:0000313" key="4">
    <source>
        <dbReference type="Proteomes" id="UP001219525"/>
    </source>
</evidence>
<dbReference type="EMBL" id="JARJCW010000003">
    <property type="protein sequence ID" value="KAJ7227260.1"/>
    <property type="molecule type" value="Genomic_DNA"/>
</dbReference>